<sequence>MTHMSLWNPRKKNDYNFFDNTISEMFAMGATSVYLHKYLGAVGGDGSDPTLPQNDGLDPTFIQDILFLENRDRKYDKHIYELLGVHNVQDMEFTLSQFAVYLEADTIFMTFHINDSIRRLGRKLMAGDVMELPHLRDDALLGENMPAVNKYYVITEITRPAEGFSPTWFPHLYRVKAKPITASDEYEDILDQPILDGNGDPVEGTDGGDGPTLGDIISDYNNNIKISDELEAAAAANVDRRNFETQQFYIVPGDEFTSQIPSVFSADGIPPNGAELLGSGSVFPNFPPEGSWFLRTDFTPHVLYKRVGPVWRRLEADMRPVWVSAHRLLEKFINNDCEVEIDGKIVKSKQAISKVAAYKKPDES</sequence>
<keyword evidence="2" id="KW-1185">Reference proteome</keyword>
<dbReference type="KEGG" id="vg:40088145"/>
<organism evidence="1 2">
    <name type="scientific">Agrobacterium phage Atu_ph07</name>
    <dbReference type="NCBI Taxonomy" id="2024264"/>
    <lineage>
        <taxon>Viruses</taxon>
        <taxon>Duplodnaviria</taxon>
        <taxon>Heunggongvirae</taxon>
        <taxon>Uroviricota</taxon>
        <taxon>Caudoviricetes</taxon>
        <taxon>Polybotosvirus</taxon>
        <taxon>Polybotosvirus Atuph07</taxon>
    </lineage>
</organism>
<dbReference type="GeneID" id="40088145"/>
<dbReference type="EMBL" id="MF403008">
    <property type="protein sequence ID" value="ASV44719.1"/>
    <property type="molecule type" value="Genomic_DNA"/>
</dbReference>
<proteinExistence type="predicted"/>
<name>A0A223W078_9CAUD</name>
<accession>A0A223W078</accession>
<reference evidence="1 2" key="1">
    <citation type="submission" date="2017-06" db="EMBL/GenBank/DDBJ databases">
        <authorList>
            <person name="Kim H.J."/>
            <person name="Triplett B.A."/>
        </authorList>
    </citation>
    <scope>NUCLEOTIDE SEQUENCE [LARGE SCALE GENOMIC DNA]</scope>
</reference>
<evidence type="ECO:0000313" key="1">
    <source>
        <dbReference type="EMBL" id="ASV44719.1"/>
    </source>
</evidence>
<dbReference type="RefSeq" id="YP_009611807.1">
    <property type="nucleotide sequence ID" value="NC_042013.1"/>
</dbReference>
<dbReference type="Proteomes" id="UP000223025">
    <property type="component" value="Segment"/>
</dbReference>
<protein>
    <submittedName>
        <fullName evidence="1">Uncharacterized protein</fullName>
    </submittedName>
</protein>
<dbReference type="OrthoDB" id="2487at10239"/>
<evidence type="ECO:0000313" key="2">
    <source>
        <dbReference type="Proteomes" id="UP000223025"/>
    </source>
</evidence>